<gene>
    <name evidence="6" type="primary">futA</name>
    <name evidence="5" type="ORF">BMJ33_33075</name>
    <name evidence="6" type="ORF">EMEDMD4_50071</name>
</gene>
<organism evidence="6">
    <name type="scientific">Sinorhizobium medicae</name>
    <dbReference type="NCBI Taxonomy" id="110321"/>
    <lineage>
        <taxon>Bacteria</taxon>
        <taxon>Pseudomonadati</taxon>
        <taxon>Pseudomonadota</taxon>
        <taxon>Alphaproteobacteria</taxon>
        <taxon>Hyphomicrobiales</taxon>
        <taxon>Rhizobiaceae</taxon>
        <taxon>Sinorhizobium/Ensifer group</taxon>
        <taxon>Sinorhizobium</taxon>
    </lineage>
</organism>
<dbReference type="Gene3D" id="3.40.190.10">
    <property type="entry name" value="Periplasmic binding protein-like II"/>
    <property type="match status" value="2"/>
</dbReference>
<feature type="binding site" evidence="3">
    <location>
        <position position="222"/>
    </location>
    <ligand>
        <name>Fe cation</name>
        <dbReference type="ChEBI" id="CHEBI:24875"/>
    </ligand>
</feature>
<dbReference type="GO" id="GO:0046872">
    <property type="term" value="F:metal ion binding"/>
    <property type="evidence" value="ECO:0007669"/>
    <property type="project" value="UniProtKB-KW"/>
</dbReference>
<dbReference type="InterPro" id="IPR026045">
    <property type="entry name" value="Ferric-bd"/>
</dbReference>
<evidence type="ECO:0000313" key="7">
    <source>
        <dbReference type="Proteomes" id="UP001190825"/>
    </source>
</evidence>
<reference evidence="5" key="1">
    <citation type="submission" date="2017-04" db="EMBL/GenBank/DDBJ databases">
        <authorList>
            <person name="Porter S."/>
            <person name="Friesen M.L."/>
            <person name="Faber-Hammond J."/>
        </authorList>
    </citation>
    <scope>NUCLEOTIDE SEQUENCE</scope>
    <source>
        <strain evidence="5">Str16</strain>
    </source>
</reference>
<dbReference type="SUPFAM" id="SSF53850">
    <property type="entry name" value="Periplasmic binding protein-like II"/>
    <property type="match status" value="1"/>
</dbReference>
<evidence type="ECO:0000256" key="3">
    <source>
        <dbReference type="PIRSR" id="PIRSR002825-1"/>
    </source>
</evidence>
<feature type="chain" id="PRO_5021210714" evidence="4">
    <location>
        <begin position="26"/>
        <end position="346"/>
    </location>
</feature>
<accession>A0A508X0X8</accession>
<dbReference type="RefSeq" id="WP_011974534.1">
    <property type="nucleotide sequence ID" value="NZ_ATYC01000022.1"/>
</dbReference>
<dbReference type="PIRSF" id="PIRSF002825">
    <property type="entry name" value="CfbpA"/>
    <property type="match status" value="1"/>
</dbReference>
<evidence type="ECO:0000313" key="6">
    <source>
        <dbReference type="EMBL" id="VTZ63394.1"/>
    </source>
</evidence>
<dbReference type="PANTHER" id="PTHR30006">
    <property type="entry name" value="THIAMINE-BINDING PERIPLASMIC PROTEIN-RELATED"/>
    <property type="match status" value="1"/>
</dbReference>
<dbReference type="EMBL" id="NBUC01000181">
    <property type="protein sequence ID" value="PLT92441.1"/>
    <property type="molecule type" value="Genomic_DNA"/>
</dbReference>
<evidence type="ECO:0000256" key="2">
    <source>
        <dbReference type="ARBA" id="ARBA00022729"/>
    </source>
</evidence>
<dbReference type="GO" id="GO:0030288">
    <property type="term" value="C:outer membrane-bounded periplasmic space"/>
    <property type="evidence" value="ECO:0007669"/>
    <property type="project" value="TreeGrafter"/>
</dbReference>
<reference evidence="5 7" key="2">
    <citation type="journal article" date="2018" name="FEMS Microbiol. Ecol.">
        <title>Co-invading symbiotic mutualists of Medicago polymorpha retain high ancestral diversity and contain diverse accessory genomes.</title>
        <authorList>
            <person name="Porter S.S."/>
            <person name="Faber-Hammond J.J."/>
            <person name="Friesen M.L."/>
        </authorList>
    </citation>
    <scope>NUCLEOTIDE SEQUENCE [LARGE SCALE GENOMIC DNA]</scope>
    <source>
        <strain evidence="5 7">Str16</strain>
    </source>
</reference>
<sequence>MQISKALIGALSVATAFLGSTAAHAEGEVNIYSYRQPELIQPLLDAFTKETGITTNVLFLDKGLVERIQAEGANSPADVILTVDISRLTEAKDAGVTQPVVNETINKDIPEHFRDPDGNWFGLTTRGRVVYASKERVAQDEITYEDLADPKWKGKICTRDGQHSYNVGLFASMIAHHGEAETEKWLAGLRDNLARKPDGGDRDQAKAIFAGECDVALGNSYYVGRMMTNEKEPEQKDWAAAIKVLFPNAKDRGTHVNISGMALAKNAPNKENALKLMEFLSEGEAQKIYAEQVFEYPVLPGVETSEVVKSFGEIKPDTLPLAKIAANRKKASELVDKVGYNEGPQD</sequence>
<reference evidence="6" key="3">
    <citation type="submission" date="2019-06" db="EMBL/GenBank/DDBJ databases">
        <authorList>
            <person name="Le Quere A."/>
            <person name="Colella S."/>
        </authorList>
    </citation>
    <scope>NUCLEOTIDE SEQUENCE</scope>
    <source>
        <strain evidence="6">EmedicaeMD41</strain>
    </source>
</reference>
<evidence type="ECO:0000256" key="4">
    <source>
        <dbReference type="SAM" id="SignalP"/>
    </source>
</evidence>
<dbReference type="AlphaFoldDB" id="A0A508X0X8"/>
<proteinExistence type="inferred from homology"/>
<dbReference type="Pfam" id="PF13343">
    <property type="entry name" value="SBP_bac_6"/>
    <property type="match status" value="1"/>
</dbReference>
<comment type="similarity">
    <text evidence="1">Belongs to the bacterial solute-binding protein 1 family.</text>
</comment>
<dbReference type="EMBL" id="CABFNB010000117">
    <property type="protein sequence ID" value="VTZ63394.1"/>
    <property type="molecule type" value="Genomic_DNA"/>
</dbReference>
<evidence type="ECO:0000256" key="1">
    <source>
        <dbReference type="ARBA" id="ARBA00008520"/>
    </source>
</evidence>
<dbReference type="CDD" id="cd13542">
    <property type="entry name" value="PBP2_FutA1_ilke"/>
    <property type="match status" value="1"/>
</dbReference>
<keyword evidence="3" id="KW-0479">Metal-binding</keyword>
<evidence type="ECO:0000313" key="5">
    <source>
        <dbReference type="EMBL" id="PLT92441.1"/>
    </source>
</evidence>
<dbReference type="GeneID" id="61613168"/>
<keyword evidence="2 4" id="KW-0732">Signal</keyword>
<dbReference type="OMA" id="RPSHGRW"/>
<feature type="binding site" evidence="3">
    <location>
        <position position="221"/>
    </location>
    <ligand>
        <name>Fe cation</name>
        <dbReference type="ChEBI" id="CHEBI:24875"/>
    </ligand>
</feature>
<keyword evidence="7" id="KW-1185">Reference proteome</keyword>
<feature type="signal peptide" evidence="4">
    <location>
        <begin position="1"/>
        <end position="25"/>
    </location>
</feature>
<keyword evidence="3" id="KW-0408">Iron</keyword>
<dbReference type="Proteomes" id="UP001190825">
    <property type="component" value="Unassembled WGS sequence"/>
</dbReference>
<dbReference type="PANTHER" id="PTHR30006:SF15">
    <property type="entry name" value="IRON-UTILIZATION PERIPLASMIC PROTEIN"/>
    <property type="match status" value="1"/>
</dbReference>
<name>A0A508X0X8_9HYPH</name>
<protein>
    <submittedName>
        <fullName evidence="5">Iron ABC transporter substrate-binding protein</fullName>
    </submittedName>
    <submittedName>
        <fullName evidence="6">Iron uptake protein A1</fullName>
    </submittedName>
</protein>
<dbReference type="Proteomes" id="UP000507954">
    <property type="component" value="Unassembled WGS sequence"/>
</dbReference>